<feature type="region of interest" description="Disordered" evidence="8">
    <location>
        <begin position="848"/>
        <end position="872"/>
    </location>
</feature>
<dbReference type="InterPro" id="IPR011989">
    <property type="entry name" value="ARM-like"/>
</dbReference>
<keyword evidence="6" id="KW-0472">Membrane</keyword>
<evidence type="ECO:0000256" key="3">
    <source>
        <dbReference type="ARBA" id="ARBA00022448"/>
    </source>
</evidence>
<keyword evidence="5 7" id="KW-0653">Protein transport</keyword>
<evidence type="ECO:0000256" key="1">
    <source>
        <dbReference type="ARBA" id="ARBA00004308"/>
    </source>
</evidence>
<keyword evidence="11" id="KW-1185">Reference proteome</keyword>
<protein>
    <recommendedName>
        <fullName evidence="7">AP-3 complex subunit delta</fullName>
    </recommendedName>
</protein>
<organism evidence="10 11">
    <name type="scientific">Pichia kluyveri</name>
    <name type="common">Yeast</name>
    <dbReference type="NCBI Taxonomy" id="36015"/>
    <lineage>
        <taxon>Eukaryota</taxon>
        <taxon>Fungi</taxon>
        <taxon>Dikarya</taxon>
        <taxon>Ascomycota</taxon>
        <taxon>Saccharomycotina</taxon>
        <taxon>Pichiomycetes</taxon>
        <taxon>Pichiales</taxon>
        <taxon>Pichiaceae</taxon>
        <taxon>Pichia</taxon>
    </lineage>
</organism>
<keyword evidence="7" id="KW-0333">Golgi apparatus</keyword>
<sequence>MEMIERLRPFGITFEKSLEDLIKGIRANNNDQEKLAQFFDKSIQECKAELRTSDLDTKSGAILKLTYLEMYGFDASWCSFNILEVMASQKFQHKRIGYLAATQILQRQDNDDALMLMTNLLKKDLNSAHYVETSLAISGIATVVSKELAVDVCDDMSKLLTHSKPIIRKKAVLAMFKIFLKNPDSLRTYFDRIVDRLEDDDNAVVSATVNVICELAYMNPVNYIELAPRFFVMMMESSNNWMVIRLLKLFASLSLTEPRLKKKLLPEIKALIAKSKALSLQYECINAILNGNMLSPDDFETAEIVINKLLEFFKSNDQNLKYVGLLAFIKTCNIHESLIQKHSSIILTSICDVDSTIREKSLEIVDSLVTQKNIVAIVTRLTIQLLPYKQQCEQLELINSKITAMKKKKSSKNDKVLVADSEHNEDEDEDDEDENDGISEAFLIGSSQQPIVVTEKYKYLLINKIIDICSMNNYINIPSFKWYLGVLKDILNLNIINNIENVDLIVSKQLIDISLKVPSVRSELVTMCLEIIGVTKDTNKDLALFKNGLSNCVWIIGEYYDVYIQEDEDDSIDEEDENMAEKVSLIEIIDCISSQSVLETLGNTNFDDTILAYIHAIAKSFSKFCGIYGEGQWSESQFEFIKNVIIKVINWFIKFEHSPNFKVQERALSYIEVLRLVEESIEVQLESLKSSDTGYEYPPMFLTKGYSQLFSSCDMKPVNLKTQQKILPPAGFDFKKFDYDESVVEFQNLYNKLILEDLNLDYSDNEDDYEDGDNDISDSVSTDSNIEVDSTKIVNNHENDPYYISTADVNNSSTIENENNTLIDVTVEKKPRKLSKPKKHKKEMIINFDAEDDDEAETTKTSIPEKSNPPFDSDFSALASVVLSKPENEVKQSFAQEYQTENSPYERTLDDDAQSKKDEIKIEVPIVEMKKKPKKKVKRKVAVIE</sequence>
<dbReference type="InterPro" id="IPR017105">
    <property type="entry name" value="AP3_complex_dsu"/>
</dbReference>
<dbReference type="InterPro" id="IPR016024">
    <property type="entry name" value="ARM-type_fold"/>
</dbReference>
<evidence type="ECO:0000313" key="10">
    <source>
        <dbReference type="EMBL" id="GMM44438.1"/>
    </source>
</evidence>
<feature type="compositionally biased region" description="Polar residues" evidence="8">
    <location>
        <begin position="896"/>
        <end position="905"/>
    </location>
</feature>
<feature type="compositionally biased region" description="Basic and acidic residues" evidence="8">
    <location>
        <begin position="907"/>
        <end position="916"/>
    </location>
</feature>
<dbReference type="GO" id="GO:0005794">
    <property type="term" value="C:Golgi apparatus"/>
    <property type="evidence" value="ECO:0007669"/>
    <property type="project" value="UniProtKB-SubCell"/>
</dbReference>
<evidence type="ECO:0000256" key="7">
    <source>
        <dbReference type="PIRNR" id="PIRNR037092"/>
    </source>
</evidence>
<dbReference type="Gene3D" id="1.25.10.10">
    <property type="entry name" value="Leucine-rich Repeat Variant"/>
    <property type="match status" value="1"/>
</dbReference>
<dbReference type="EMBL" id="BTGB01000001">
    <property type="protein sequence ID" value="GMM44438.1"/>
    <property type="molecule type" value="Genomic_DNA"/>
</dbReference>
<evidence type="ECO:0000256" key="2">
    <source>
        <dbReference type="ARBA" id="ARBA00006613"/>
    </source>
</evidence>
<feature type="region of interest" description="Disordered" evidence="8">
    <location>
        <begin position="896"/>
        <end position="916"/>
    </location>
</feature>
<dbReference type="GO" id="GO:0006896">
    <property type="term" value="P:Golgi to vacuole transport"/>
    <property type="evidence" value="ECO:0007669"/>
    <property type="project" value="TreeGrafter"/>
</dbReference>
<dbReference type="PIRSF" id="PIRSF037092">
    <property type="entry name" value="AP3_complex_delta"/>
    <property type="match status" value="1"/>
</dbReference>
<evidence type="ECO:0000313" key="11">
    <source>
        <dbReference type="Proteomes" id="UP001378960"/>
    </source>
</evidence>
<evidence type="ECO:0000259" key="9">
    <source>
        <dbReference type="Pfam" id="PF01602"/>
    </source>
</evidence>
<proteinExistence type="inferred from homology"/>
<dbReference type="PANTHER" id="PTHR22781:SF12">
    <property type="entry name" value="AP-3 COMPLEX SUBUNIT DELTA-1"/>
    <property type="match status" value="1"/>
</dbReference>
<name>A0AAV5QZQ0_PICKL</name>
<evidence type="ECO:0000256" key="6">
    <source>
        <dbReference type="ARBA" id="ARBA00023136"/>
    </source>
</evidence>
<dbReference type="PANTHER" id="PTHR22781">
    <property type="entry name" value="DELTA ADAPTIN-RELATED"/>
    <property type="match status" value="1"/>
</dbReference>
<dbReference type="InterPro" id="IPR002553">
    <property type="entry name" value="Clathrin/coatomer_adapt-like_N"/>
</dbReference>
<evidence type="ECO:0000256" key="4">
    <source>
        <dbReference type="ARBA" id="ARBA00022737"/>
    </source>
</evidence>
<keyword evidence="4" id="KW-0677">Repeat</keyword>
<evidence type="ECO:0000256" key="5">
    <source>
        <dbReference type="ARBA" id="ARBA00022927"/>
    </source>
</evidence>
<feature type="region of interest" description="Disordered" evidence="8">
    <location>
        <begin position="413"/>
        <end position="435"/>
    </location>
</feature>
<feature type="compositionally biased region" description="Basic and acidic residues" evidence="8">
    <location>
        <begin position="413"/>
        <end position="422"/>
    </location>
</feature>
<comment type="subunit">
    <text evidence="7">Adaptor protein complex 3 (AP-3) is a heterotetramer.</text>
</comment>
<comment type="function">
    <text evidence="7">Part of the AP-3 complex, an adaptor-related complex which is not clathrin-associated. The complex is associated with the Golgi region as well as more peripheral structures. It facilitates the budding of vesicles from the Golgi membrane.</text>
</comment>
<dbReference type="GO" id="GO:0006623">
    <property type="term" value="P:protein targeting to vacuole"/>
    <property type="evidence" value="ECO:0007669"/>
    <property type="project" value="TreeGrafter"/>
</dbReference>
<evidence type="ECO:0000256" key="8">
    <source>
        <dbReference type="SAM" id="MobiDB-lite"/>
    </source>
</evidence>
<dbReference type="Pfam" id="PF01602">
    <property type="entry name" value="Adaptin_N"/>
    <property type="match status" value="1"/>
</dbReference>
<dbReference type="AlphaFoldDB" id="A0AAV5QZQ0"/>
<gene>
    <name evidence="10" type="ORF">DAPK24_010130</name>
</gene>
<comment type="subcellular location">
    <subcellularLocation>
        <location evidence="1">Endomembrane system</location>
    </subcellularLocation>
    <subcellularLocation>
        <location evidence="7">Golgi apparatus</location>
    </subcellularLocation>
</comment>
<dbReference type="GO" id="GO:0010008">
    <property type="term" value="C:endosome membrane"/>
    <property type="evidence" value="ECO:0007669"/>
    <property type="project" value="TreeGrafter"/>
</dbReference>
<comment type="caution">
    <text evidence="10">The sequence shown here is derived from an EMBL/GenBank/DDBJ whole genome shotgun (WGS) entry which is preliminary data.</text>
</comment>
<dbReference type="Proteomes" id="UP001378960">
    <property type="component" value="Unassembled WGS sequence"/>
</dbReference>
<accession>A0AAV5QZQ0</accession>
<comment type="similarity">
    <text evidence="2 7">Belongs to the adaptor complexes large subunit family.</text>
</comment>
<reference evidence="10 11" key="1">
    <citation type="journal article" date="2023" name="Elife">
        <title>Identification of key yeast species and microbe-microbe interactions impacting larval growth of Drosophila in the wild.</title>
        <authorList>
            <person name="Mure A."/>
            <person name="Sugiura Y."/>
            <person name="Maeda R."/>
            <person name="Honda K."/>
            <person name="Sakurai N."/>
            <person name="Takahashi Y."/>
            <person name="Watada M."/>
            <person name="Katoh T."/>
            <person name="Gotoh A."/>
            <person name="Gotoh Y."/>
            <person name="Taniguchi I."/>
            <person name="Nakamura K."/>
            <person name="Hayashi T."/>
            <person name="Katayama T."/>
            <person name="Uemura T."/>
            <person name="Hattori Y."/>
        </authorList>
    </citation>
    <scope>NUCLEOTIDE SEQUENCE [LARGE SCALE GENOMIC DNA]</scope>
    <source>
        <strain evidence="10 11">PK-24</strain>
    </source>
</reference>
<keyword evidence="3 7" id="KW-0813">Transport</keyword>
<dbReference type="SUPFAM" id="SSF48371">
    <property type="entry name" value="ARM repeat"/>
    <property type="match status" value="1"/>
</dbReference>
<feature type="domain" description="Clathrin/coatomer adaptor adaptin-like N-terminal" evidence="9">
    <location>
        <begin position="43"/>
        <end position="385"/>
    </location>
</feature>
<dbReference type="GO" id="GO:0030123">
    <property type="term" value="C:AP-3 adaptor complex"/>
    <property type="evidence" value="ECO:0007669"/>
    <property type="project" value="InterPro"/>
</dbReference>
<feature type="compositionally biased region" description="Acidic residues" evidence="8">
    <location>
        <begin position="423"/>
        <end position="435"/>
    </location>
</feature>